<dbReference type="AlphaFoldDB" id="A0A1C9W606"/>
<keyword evidence="2 5" id="KW-0812">Transmembrane</keyword>
<gene>
    <name evidence="6" type="ORF">AUP74_01093</name>
</gene>
<evidence type="ECO:0000256" key="5">
    <source>
        <dbReference type="SAM" id="Phobius"/>
    </source>
</evidence>
<keyword evidence="4 5" id="KW-0472">Membrane</keyword>
<evidence type="ECO:0000256" key="1">
    <source>
        <dbReference type="ARBA" id="ARBA00004127"/>
    </source>
</evidence>
<dbReference type="KEGG" id="micc:AUP74_01093"/>
<dbReference type="EMBL" id="CP014143">
    <property type="protein sequence ID" value="AOS96557.1"/>
    <property type="molecule type" value="Genomic_DNA"/>
</dbReference>
<dbReference type="Gene3D" id="1.20.120.1630">
    <property type="match status" value="1"/>
</dbReference>
<name>A0A1C9W606_9GAMM</name>
<dbReference type="PANTHER" id="PTHR12714:SF24">
    <property type="entry name" value="SLR1182 PROTEIN"/>
    <property type="match status" value="1"/>
</dbReference>
<comment type="subcellular location">
    <subcellularLocation>
        <location evidence="1">Endomembrane system</location>
        <topology evidence="1">Multi-pass membrane protein</topology>
    </subcellularLocation>
</comment>
<dbReference type="STRING" id="1769779.AUP74_01093"/>
<dbReference type="PANTHER" id="PTHR12714">
    <property type="entry name" value="PROTEIN-S ISOPRENYLCYSTEINE O-METHYLTRANSFERASE"/>
    <property type="match status" value="1"/>
</dbReference>
<feature type="transmembrane region" description="Helical" evidence="5">
    <location>
        <begin position="20"/>
        <end position="38"/>
    </location>
</feature>
<evidence type="ECO:0000256" key="2">
    <source>
        <dbReference type="ARBA" id="ARBA00022692"/>
    </source>
</evidence>
<protein>
    <recommendedName>
        <fullName evidence="8">Isoprenylcysteine carboxyl methyltransferase (ICMT) family protein</fullName>
    </recommendedName>
</protein>
<proteinExistence type="predicted"/>
<dbReference type="Pfam" id="PF04191">
    <property type="entry name" value="PEMT"/>
    <property type="match status" value="1"/>
</dbReference>
<dbReference type="RefSeq" id="WP_069946681.1">
    <property type="nucleotide sequence ID" value="NZ_CP014143.1"/>
</dbReference>
<evidence type="ECO:0008006" key="8">
    <source>
        <dbReference type="Google" id="ProtNLM"/>
    </source>
</evidence>
<organism evidence="6 7">
    <name type="scientific">Microbulbifer aggregans</name>
    <dbReference type="NCBI Taxonomy" id="1769779"/>
    <lineage>
        <taxon>Bacteria</taxon>
        <taxon>Pseudomonadati</taxon>
        <taxon>Pseudomonadota</taxon>
        <taxon>Gammaproteobacteria</taxon>
        <taxon>Cellvibrionales</taxon>
        <taxon>Microbulbiferaceae</taxon>
        <taxon>Microbulbifer</taxon>
    </lineage>
</organism>
<feature type="transmembrane region" description="Helical" evidence="5">
    <location>
        <begin position="45"/>
        <end position="64"/>
    </location>
</feature>
<reference evidence="7" key="1">
    <citation type="submission" date="2016-01" db="EMBL/GenBank/DDBJ databases">
        <title>Complete genome sequence of Microbulbifer sp. CCB-MM1, a halophile isolated from Matang Mangrove Forest, Perak.</title>
        <authorList>
            <person name="Moh T.H."/>
            <person name="Dinesh B."/>
            <person name="Lau N.-S."/>
            <person name="Go F."/>
            <person name="Alexander Chong S.-C."/>
        </authorList>
    </citation>
    <scope>NUCLEOTIDE SEQUENCE [LARGE SCALE GENOMIC DNA]</scope>
    <source>
        <strain evidence="7">CCB-MM1</strain>
    </source>
</reference>
<dbReference type="GO" id="GO:0012505">
    <property type="term" value="C:endomembrane system"/>
    <property type="evidence" value="ECO:0007669"/>
    <property type="project" value="UniProtKB-SubCell"/>
</dbReference>
<dbReference type="InterPro" id="IPR007318">
    <property type="entry name" value="Phopholipid_MeTrfase"/>
</dbReference>
<evidence type="ECO:0000313" key="6">
    <source>
        <dbReference type="EMBL" id="AOS96557.1"/>
    </source>
</evidence>
<keyword evidence="7" id="KW-1185">Reference proteome</keyword>
<accession>A0A1C9W606</accession>
<keyword evidence="3 5" id="KW-1133">Transmembrane helix</keyword>
<evidence type="ECO:0000256" key="3">
    <source>
        <dbReference type="ARBA" id="ARBA00022989"/>
    </source>
</evidence>
<evidence type="ECO:0000313" key="7">
    <source>
        <dbReference type="Proteomes" id="UP000095672"/>
    </source>
</evidence>
<evidence type="ECO:0000256" key="4">
    <source>
        <dbReference type="ARBA" id="ARBA00023136"/>
    </source>
</evidence>
<dbReference type="Proteomes" id="UP000095672">
    <property type="component" value="Chromosome"/>
</dbReference>
<dbReference type="OrthoDB" id="9811969at2"/>
<sequence length="160" mass="18342">MKTECVRTPDHAQVIALPPLIYAGFLVLAAVLEWFYPLSMGARSSWHWAIAAMLLTSGVVLALWGKITLDRAGTCVHPGGSTRAIVSSGPYRFSRNPLYLALTLMYLGLTLIINTFWALVLLPLLLWLVHSGVVRREERYLERKFGEEYRRYLRQVRRYF</sequence>
<feature type="transmembrane region" description="Helical" evidence="5">
    <location>
        <begin position="98"/>
        <end position="129"/>
    </location>
</feature>
<dbReference type="GO" id="GO:0016740">
    <property type="term" value="F:transferase activity"/>
    <property type="evidence" value="ECO:0007669"/>
    <property type="project" value="UniProtKB-ARBA"/>
</dbReference>